<feature type="compositionally biased region" description="Low complexity" evidence="5">
    <location>
        <begin position="37"/>
        <end position="50"/>
    </location>
</feature>
<accession>A0A2W7SIQ7</accession>
<dbReference type="GO" id="GO:0017004">
    <property type="term" value="P:cytochrome complex assembly"/>
    <property type="evidence" value="ECO:0007669"/>
    <property type="project" value="UniProtKB-KW"/>
</dbReference>
<dbReference type="GO" id="GO:0016491">
    <property type="term" value="F:oxidoreductase activity"/>
    <property type="evidence" value="ECO:0007669"/>
    <property type="project" value="InterPro"/>
</dbReference>
<protein>
    <submittedName>
        <fullName evidence="7">Thiol-disulfide isomerase/thioredoxin</fullName>
    </submittedName>
</protein>
<dbReference type="PANTHER" id="PTHR42852:SF6">
    <property type="entry name" value="THIOL:DISULFIDE INTERCHANGE PROTEIN DSBE"/>
    <property type="match status" value="1"/>
</dbReference>
<evidence type="ECO:0000256" key="3">
    <source>
        <dbReference type="ARBA" id="ARBA00023157"/>
    </source>
</evidence>
<dbReference type="PROSITE" id="PS00194">
    <property type="entry name" value="THIOREDOXIN_1"/>
    <property type="match status" value="1"/>
</dbReference>
<dbReference type="CDD" id="cd02966">
    <property type="entry name" value="TlpA_like_family"/>
    <property type="match status" value="1"/>
</dbReference>
<dbReference type="SUPFAM" id="SSF52833">
    <property type="entry name" value="Thioredoxin-like"/>
    <property type="match status" value="1"/>
</dbReference>
<evidence type="ECO:0000313" key="8">
    <source>
        <dbReference type="Proteomes" id="UP000249720"/>
    </source>
</evidence>
<proteinExistence type="predicted"/>
<dbReference type="EMBL" id="QKZV01000004">
    <property type="protein sequence ID" value="PZX62755.1"/>
    <property type="molecule type" value="Genomic_DNA"/>
</dbReference>
<keyword evidence="7" id="KW-0413">Isomerase</keyword>
<keyword evidence="4" id="KW-0676">Redox-active center</keyword>
<evidence type="ECO:0000259" key="6">
    <source>
        <dbReference type="PROSITE" id="PS51352"/>
    </source>
</evidence>
<keyword evidence="2" id="KW-0201">Cytochrome c-type biogenesis</keyword>
<dbReference type="InterPro" id="IPR013766">
    <property type="entry name" value="Thioredoxin_domain"/>
</dbReference>
<dbReference type="PANTHER" id="PTHR42852">
    <property type="entry name" value="THIOL:DISULFIDE INTERCHANGE PROTEIN DSBE"/>
    <property type="match status" value="1"/>
</dbReference>
<evidence type="ECO:0000256" key="1">
    <source>
        <dbReference type="ARBA" id="ARBA00004196"/>
    </source>
</evidence>
<comment type="caution">
    <text evidence="7">The sequence shown here is derived from an EMBL/GenBank/DDBJ whole genome shotgun (WGS) entry which is preliminary data.</text>
</comment>
<dbReference type="Proteomes" id="UP000249720">
    <property type="component" value="Unassembled WGS sequence"/>
</dbReference>
<dbReference type="OrthoDB" id="9815205at2"/>
<dbReference type="InterPro" id="IPR013740">
    <property type="entry name" value="Redoxin"/>
</dbReference>
<dbReference type="Gene3D" id="3.40.30.10">
    <property type="entry name" value="Glutaredoxin"/>
    <property type="match status" value="1"/>
</dbReference>
<feature type="region of interest" description="Disordered" evidence="5">
    <location>
        <begin position="28"/>
        <end position="50"/>
    </location>
</feature>
<dbReference type="GO" id="GO:0030313">
    <property type="term" value="C:cell envelope"/>
    <property type="evidence" value="ECO:0007669"/>
    <property type="project" value="UniProtKB-SubCell"/>
</dbReference>
<evidence type="ECO:0000313" key="7">
    <source>
        <dbReference type="EMBL" id="PZX62755.1"/>
    </source>
</evidence>
<dbReference type="AlphaFoldDB" id="A0A2W7SIQ7"/>
<comment type="subcellular location">
    <subcellularLocation>
        <location evidence="1">Cell envelope</location>
    </subcellularLocation>
</comment>
<dbReference type="InterPro" id="IPR017937">
    <property type="entry name" value="Thioredoxin_CS"/>
</dbReference>
<dbReference type="RefSeq" id="WP_111294756.1">
    <property type="nucleotide sequence ID" value="NZ_QKZV01000004.1"/>
</dbReference>
<dbReference type="InterPro" id="IPR050553">
    <property type="entry name" value="Thioredoxin_ResA/DsbE_sf"/>
</dbReference>
<keyword evidence="3" id="KW-1015">Disulfide bond</keyword>
<gene>
    <name evidence="7" type="ORF">LX80_01449</name>
</gene>
<feature type="domain" description="Thioredoxin" evidence="6">
    <location>
        <begin position="51"/>
        <end position="187"/>
    </location>
</feature>
<organism evidence="7 8">
    <name type="scientific">Hydrotalea sandarakina</name>
    <dbReference type="NCBI Taxonomy" id="1004304"/>
    <lineage>
        <taxon>Bacteria</taxon>
        <taxon>Pseudomonadati</taxon>
        <taxon>Bacteroidota</taxon>
        <taxon>Chitinophagia</taxon>
        <taxon>Chitinophagales</taxon>
        <taxon>Chitinophagaceae</taxon>
        <taxon>Hydrotalea</taxon>
    </lineage>
</organism>
<dbReference type="Pfam" id="PF08534">
    <property type="entry name" value="Redoxin"/>
    <property type="match status" value="1"/>
</dbReference>
<dbReference type="PROSITE" id="PS51352">
    <property type="entry name" value="THIOREDOXIN_2"/>
    <property type="match status" value="1"/>
</dbReference>
<dbReference type="PROSITE" id="PS51257">
    <property type="entry name" value="PROKAR_LIPOPROTEIN"/>
    <property type="match status" value="1"/>
</dbReference>
<reference evidence="7 8" key="1">
    <citation type="submission" date="2018-06" db="EMBL/GenBank/DDBJ databases">
        <title>Genomic Encyclopedia of Archaeal and Bacterial Type Strains, Phase II (KMG-II): from individual species to whole genera.</title>
        <authorList>
            <person name="Goeker M."/>
        </authorList>
    </citation>
    <scope>NUCLEOTIDE SEQUENCE [LARGE SCALE GENOMIC DNA]</scope>
    <source>
        <strain evidence="7 8">DSM 23241</strain>
    </source>
</reference>
<sequence length="187" mass="20726">MLHNKFFANGFVILLITTGITLTACKNNQSSNEPVQSTNASTSNATTANNNTNADALPTFSIKDANGKVVNLKDAFKGKKILVNLWATWCPPCRAEMPSLQTLYSTTDSSKVAFVFLSMDDDFNKALQYVKDKKYTLPVYYPAQELPQLFNVEGIPTTFIFDANGKIIHQQVGMGDYTSPEIRQLLQ</sequence>
<name>A0A2W7SIQ7_9BACT</name>
<dbReference type="GO" id="GO:0016853">
    <property type="term" value="F:isomerase activity"/>
    <property type="evidence" value="ECO:0007669"/>
    <property type="project" value="UniProtKB-KW"/>
</dbReference>
<keyword evidence="8" id="KW-1185">Reference proteome</keyword>
<evidence type="ECO:0000256" key="5">
    <source>
        <dbReference type="SAM" id="MobiDB-lite"/>
    </source>
</evidence>
<dbReference type="InterPro" id="IPR036249">
    <property type="entry name" value="Thioredoxin-like_sf"/>
</dbReference>
<evidence type="ECO:0000256" key="2">
    <source>
        <dbReference type="ARBA" id="ARBA00022748"/>
    </source>
</evidence>
<evidence type="ECO:0000256" key="4">
    <source>
        <dbReference type="ARBA" id="ARBA00023284"/>
    </source>
</evidence>